<dbReference type="InterPro" id="IPR016039">
    <property type="entry name" value="Thiolase-like"/>
</dbReference>
<keyword evidence="2" id="KW-0808">Transferase</keyword>
<protein>
    <submittedName>
        <fullName evidence="2">Acetyl-CoA acetyltransferase</fullName>
    </submittedName>
</protein>
<dbReference type="Gene3D" id="3.40.47.10">
    <property type="match status" value="1"/>
</dbReference>
<evidence type="ECO:0000259" key="1">
    <source>
        <dbReference type="Pfam" id="PF22691"/>
    </source>
</evidence>
<dbReference type="OrthoDB" id="9790314at2"/>
<dbReference type="Proteomes" id="UP000198824">
    <property type="component" value="Unassembled WGS sequence"/>
</dbReference>
<dbReference type="PANTHER" id="PTHR42870:SF1">
    <property type="entry name" value="NON-SPECIFIC LIPID-TRANSFER PROTEIN-LIKE 2"/>
    <property type="match status" value="1"/>
</dbReference>
<dbReference type="InterPro" id="IPR055140">
    <property type="entry name" value="Thiolase_C_2"/>
</dbReference>
<accession>A0A1I6KK71</accession>
<dbReference type="AlphaFoldDB" id="A0A1I6KK71"/>
<dbReference type="PIRSF" id="PIRSF000429">
    <property type="entry name" value="Ac-CoA_Ac_transf"/>
    <property type="match status" value="1"/>
</dbReference>
<dbReference type="RefSeq" id="WP_093313433.1">
    <property type="nucleotide sequence ID" value="NZ_FOZG01000001.1"/>
</dbReference>
<dbReference type="SUPFAM" id="SSF53901">
    <property type="entry name" value="Thiolase-like"/>
    <property type="match status" value="2"/>
</dbReference>
<dbReference type="CDD" id="cd00829">
    <property type="entry name" value="SCP-x_thiolase"/>
    <property type="match status" value="1"/>
</dbReference>
<dbReference type="STRING" id="1166337.SAMN05192580_1826"/>
<gene>
    <name evidence="2" type="ORF">SAMN05192580_1826</name>
</gene>
<reference evidence="2 3" key="1">
    <citation type="submission" date="2016-10" db="EMBL/GenBank/DDBJ databases">
        <authorList>
            <person name="de Groot N.N."/>
        </authorList>
    </citation>
    <scope>NUCLEOTIDE SEQUENCE [LARGE SCALE GENOMIC DNA]</scope>
    <source>
        <strain evidence="2 3">S5-249</strain>
    </source>
</reference>
<dbReference type="InterPro" id="IPR002155">
    <property type="entry name" value="Thiolase"/>
</dbReference>
<dbReference type="EMBL" id="FOZG01000001">
    <property type="protein sequence ID" value="SFR91589.1"/>
    <property type="molecule type" value="Genomic_DNA"/>
</dbReference>
<dbReference type="PANTHER" id="PTHR42870">
    <property type="entry name" value="ACETYL-COA C-ACETYLTRANSFERASE"/>
    <property type="match status" value="1"/>
</dbReference>
<proteinExistence type="predicted"/>
<keyword evidence="3" id="KW-1185">Reference proteome</keyword>
<dbReference type="GO" id="GO:0003988">
    <property type="term" value="F:acetyl-CoA C-acyltransferase activity"/>
    <property type="evidence" value="ECO:0007669"/>
    <property type="project" value="UniProtKB-ARBA"/>
</dbReference>
<name>A0A1I6KK71_9SPHN</name>
<organism evidence="2 3">
    <name type="scientific">Sphingomonas jatrophae</name>
    <dbReference type="NCBI Taxonomy" id="1166337"/>
    <lineage>
        <taxon>Bacteria</taxon>
        <taxon>Pseudomonadati</taxon>
        <taxon>Pseudomonadota</taxon>
        <taxon>Alphaproteobacteria</taxon>
        <taxon>Sphingomonadales</taxon>
        <taxon>Sphingomonadaceae</taxon>
        <taxon>Sphingomonas</taxon>
    </lineage>
</organism>
<sequence length="390" mass="41566">MTDALSGKAAIVGIGATEFSKNSGRSELRLAVEAITAALDDAGIDRAEVDGLCTYTMDNNPEIEVFRNIGGKQLKFFSRIHYGGGAACAPIMQAAMAVATGVAEVVVCYRAMNERSQYRFGSGYTPPPVPNAESAHYGYYVPFGLVSPASWVAMAAQRYMYETGATSEDFGRVSVACRRHAATNPKAWFYEQPITLADHQASRWIVEPLHLLDCCQESDGAQAIVVTTAARAAKLRQPPVIVRAAAQGAADDQQMMTSYYRPDISRLSEMDLVAQQLYAQAGVGPADIRTAVLYDHFSPFVLPQIEAFGFAAKGQARHFIREEGIEIGGRLPVNTNGGQLGEAYIHGMNGIAEGVRQVRGTAVNQVPGDGLVLVTAGTGVPTSGLILGAA</sequence>
<evidence type="ECO:0000313" key="3">
    <source>
        <dbReference type="Proteomes" id="UP000198824"/>
    </source>
</evidence>
<dbReference type="Pfam" id="PF22691">
    <property type="entry name" value="Thiolase_C_1"/>
    <property type="match status" value="1"/>
</dbReference>
<evidence type="ECO:0000313" key="2">
    <source>
        <dbReference type="EMBL" id="SFR91589.1"/>
    </source>
</evidence>
<dbReference type="NCBIfam" id="NF005892">
    <property type="entry name" value="PRK07855.1"/>
    <property type="match status" value="1"/>
</dbReference>
<feature type="domain" description="Thiolase C-terminal" evidence="1">
    <location>
        <begin position="260"/>
        <end position="383"/>
    </location>
</feature>